<dbReference type="AlphaFoldDB" id="A0A0F9Q586"/>
<evidence type="ECO:0000313" key="1">
    <source>
        <dbReference type="EMBL" id="KKN00558.1"/>
    </source>
</evidence>
<dbReference type="EMBL" id="LAZR01005363">
    <property type="protein sequence ID" value="KKN00558.1"/>
    <property type="molecule type" value="Genomic_DNA"/>
</dbReference>
<gene>
    <name evidence="1" type="ORF">LCGC14_1136680</name>
</gene>
<accession>A0A0F9Q586</accession>
<sequence>MYEITKILGEARTSTIASELKVGELAEIVGISYKGILLRTFEGFVSLTSPGHTWGKDCALEVEKLTPGTIVQLEVK</sequence>
<name>A0A0F9Q586_9ZZZZ</name>
<comment type="caution">
    <text evidence="1">The sequence shown here is derived from an EMBL/GenBank/DDBJ whole genome shotgun (WGS) entry which is preliminary data.</text>
</comment>
<organism evidence="1">
    <name type="scientific">marine sediment metagenome</name>
    <dbReference type="NCBI Taxonomy" id="412755"/>
    <lineage>
        <taxon>unclassified sequences</taxon>
        <taxon>metagenomes</taxon>
        <taxon>ecological metagenomes</taxon>
    </lineage>
</organism>
<proteinExistence type="predicted"/>
<protein>
    <submittedName>
        <fullName evidence="1">Uncharacterized protein</fullName>
    </submittedName>
</protein>
<reference evidence="1" key="1">
    <citation type="journal article" date="2015" name="Nature">
        <title>Complex archaea that bridge the gap between prokaryotes and eukaryotes.</title>
        <authorList>
            <person name="Spang A."/>
            <person name="Saw J.H."/>
            <person name="Jorgensen S.L."/>
            <person name="Zaremba-Niedzwiedzka K."/>
            <person name="Martijn J."/>
            <person name="Lind A.E."/>
            <person name="van Eijk R."/>
            <person name="Schleper C."/>
            <person name="Guy L."/>
            <person name="Ettema T.J."/>
        </authorList>
    </citation>
    <scope>NUCLEOTIDE SEQUENCE</scope>
</reference>